<reference evidence="6 7" key="1">
    <citation type="journal article" date="2009" name="Genome Res.">
        <title>Whole genome sequence of Desulfovibrio magneticus strain RS-1 revealed common gene clusters in magnetotactic bacteria.</title>
        <authorList>
            <person name="Nakazawa H."/>
            <person name="Arakaki A."/>
            <person name="Narita-Yamada S."/>
            <person name="Yashiro I."/>
            <person name="Jinno K."/>
            <person name="Aoki N."/>
            <person name="Tsuruyama A."/>
            <person name="Okamura Y."/>
            <person name="Tanikawa S."/>
            <person name="Fujita N."/>
            <person name="Takeyama H."/>
            <person name="Matsunaga T."/>
        </authorList>
    </citation>
    <scope>NUCLEOTIDE SEQUENCE [LARGE SCALE GENOMIC DNA]</scope>
    <source>
        <strain evidence="7">ATCC 700980 / DSM 13731 / RS-1</strain>
    </source>
</reference>
<organism evidence="6 7">
    <name type="scientific">Solidesulfovibrio magneticus (strain ATCC 700980 / DSM 13731 / RS-1)</name>
    <name type="common">Desulfovibrio magneticus</name>
    <dbReference type="NCBI Taxonomy" id="573370"/>
    <lineage>
        <taxon>Bacteria</taxon>
        <taxon>Pseudomonadati</taxon>
        <taxon>Thermodesulfobacteriota</taxon>
        <taxon>Desulfovibrionia</taxon>
        <taxon>Desulfovibrionales</taxon>
        <taxon>Desulfovibrionaceae</taxon>
        <taxon>Solidesulfovibrio</taxon>
    </lineage>
</organism>
<dbReference type="SMART" id="SM00388">
    <property type="entry name" value="HisKA"/>
    <property type="match status" value="1"/>
</dbReference>
<gene>
    <name evidence="6" type="ordered locus">DMR_02510</name>
</gene>
<dbReference type="EC" id="2.7.13.3" evidence="2"/>
<dbReference type="InterPro" id="IPR036097">
    <property type="entry name" value="HisK_dim/P_sf"/>
</dbReference>
<dbReference type="InterPro" id="IPR029016">
    <property type="entry name" value="GAF-like_dom_sf"/>
</dbReference>
<dbReference type="CDD" id="cd00075">
    <property type="entry name" value="HATPase"/>
    <property type="match status" value="1"/>
</dbReference>
<dbReference type="InterPro" id="IPR003661">
    <property type="entry name" value="HisK_dim/P_dom"/>
</dbReference>
<dbReference type="InterPro" id="IPR036890">
    <property type="entry name" value="HATPase_C_sf"/>
</dbReference>
<keyword evidence="7" id="KW-1185">Reference proteome</keyword>
<keyword evidence="3" id="KW-0597">Phosphoprotein</keyword>
<dbReference type="Proteomes" id="UP000009071">
    <property type="component" value="Chromosome"/>
</dbReference>
<evidence type="ECO:0000256" key="2">
    <source>
        <dbReference type="ARBA" id="ARBA00012438"/>
    </source>
</evidence>
<dbReference type="PANTHER" id="PTHR43547">
    <property type="entry name" value="TWO-COMPONENT HISTIDINE KINASE"/>
    <property type="match status" value="1"/>
</dbReference>
<feature type="region of interest" description="Disordered" evidence="4">
    <location>
        <begin position="470"/>
        <end position="503"/>
    </location>
</feature>
<dbReference type="OrthoDB" id="9787818at2"/>
<feature type="domain" description="Histidine kinase" evidence="5">
    <location>
        <begin position="263"/>
        <end position="479"/>
    </location>
</feature>
<evidence type="ECO:0000256" key="4">
    <source>
        <dbReference type="SAM" id="MobiDB-lite"/>
    </source>
</evidence>
<dbReference type="Pfam" id="PF02518">
    <property type="entry name" value="HATPase_c"/>
    <property type="match status" value="1"/>
</dbReference>
<dbReference type="Gene3D" id="3.30.450.40">
    <property type="match status" value="1"/>
</dbReference>
<dbReference type="eggNOG" id="COG3706">
    <property type="taxonomic scope" value="Bacteria"/>
</dbReference>
<keyword evidence="6" id="KW-0808">Transferase</keyword>
<dbReference type="GO" id="GO:0000155">
    <property type="term" value="F:phosphorelay sensor kinase activity"/>
    <property type="evidence" value="ECO:0007669"/>
    <property type="project" value="InterPro"/>
</dbReference>
<dbReference type="InterPro" id="IPR003594">
    <property type="entry name" value="HATPase_dom"/>
</dbReference>
<dbReference type="SMART" id="SM00387">
    <property type="entry name" value="HATPase_c"/>
    <property type="match status" value="1"/>
</dbReference>
<sequence>MADTHDFPDIQERLLALEEAFADRNGYRFKKALSELRRSIKMRANAVALAQAEILDSRKEIERNRKQCVDLQAKLKTVVDRFEGSFTAFEKFRKAIRVVELMRGHEDLPAVLDRIKDLFGLRAVSLLLDAGEYAPFEPPGARLAEAGALRAKLAELMPKGAGPGPFMGSIRAVPDPEFFFGQGFCAERKVLLLGSCFIYPLRDKFSPQKLVGILSFFDSNPDRYTSEKGSEFATHFADILGYTIVDVTDRKKAERLREDVERMTRHDLKSPLTAVLTLPQLLRRDGNLTERQNDMLSLMQHAGYRMLNMINQSLDLYRMERGVYELSPQMVDILPILDNISGELRGVIEASDLALDVVVRGRPRQDGDAFAVRGEEMLLYTMLSNLIKNALEASPPGQRVAVTLAEGRTLDVAVHNAGAVPASVRQRFFTKFATAGKKDGTGLGAYGAKLIAETHGAKIAMATSEQKGTTVTVSFPKPRTPANAQTNTNTNTKAKMPPAAGRG</sequence>
<feature type="compositionally biased region" description="Low complexity" evidence="4">
    <location>
        <begin position="482"/>
        <end position="495"/>
    </location>
</feature>
<evidence type="ECO:0000256" key="1">
    <source>
        <dbReference type="ARBA" id="ARBA00000085"/>
    </source>
</evidence>
<dbReference type="STRING" id="573370.DMR_02510"/>
<dbReference type="InterPro" id="IPR005467">
    <property type="entry name" value="His_kinase_dom"/>
</dbReference>
<dbReference type="KEGG" id="dma:DMR_02510"/>
<dbReference type="Pfam" id="PF00512">
    <property type="entry name" value="HisKA"/>
    <property type="match status" value="1"/>
</dbReference>
<accession>C4XGG2</accession>
<dbReference type="PROSITE" id="PS50109">
    <property type="entry name" value="HIS_KIN"/>
    <property type="match status" value="1"/>
</dbReference>
<dbReference type="RefSeq" id="WP_012749831.1">
    <property type="nucleotide sequence ID" value="NC_012796.1"/>
</dbReference>
<dbReference type="PANTHER" id="PTHR43547:SF2">
    <property type="entry name" value="HYBRID SIGNAL TRANSDUCTION HISTIDINE KINASE C"/>
    <property type="match status" value="1"/>
</dbReference>
<protein>
    <recommendedName>
        <fullName evidence="2">histidine kinase</fullName>
        <ecNumber evidence="2">2.7.13.3</ecNumber>
    </recommendedName>
</protein>
<dbReference type="Gene3D" id="1.10.287.130">
    <property type="match status" value="1"/>
</dbReference>
<dbReference type="SUPFAM" id="SSF47384">
    <property type="entry name" value="Homodimeric domain of signal transducing histidine kinase"/>
    <property type="match status" value="1"/>
</dbReference>
<evidence type="ECO:0000259" key="5">
    <source>
        <dbReference type="PROSITE" id="PS50109"/>
    </source>
</evidence>
<dbReference type="Gene3D" id="3.30.565.10">
    <property type="entry name" value="Histidine kinase-like ATPase, C-terminal domain"/>
    <property type="match status" value="1"/>
</dbReference>
<dbReference type="HOGENOM" id="CLU_542620_0_0_7"/>
<keyword evidence="6" id="KW-0418">Kinase</keyword>
<evidence type="ECO:0000256" key="3">
    <source>
        <dbReference type="ARBA" id="ARBA00022553"/>
    </source>
</evidence>
<name>C4XGG2_SOLM1</name>
<comment type="catalytic activity">
    <reaction evidence="1">
        <text>ATP + protein L-histidine = ADP + protein N-phospho-L-histidine.</text>
        <dbReference type="EC" id="2.7.13.3"/>
    </reaction>
</comment>
<proteinExistence type="predicted"/>
<evidence type="ECO:0000313" key="7">
    <source>
        <dbReference type="Proteomes" id="UP000009071"/>
    </source>
</evidence>
<dbReference type="SUPFAM" id="SSF55874">
    <property type="entry name" value="ATPase domain of HSP90 chaperone/DNA topoisomerase II/histidine kinase"/>
    <property type="match status" value="1"/>
</dbReference>
<dbReference type="eggNOG" id="COG2205">
    <property type="taxonomic scope" value="Bacteria"/>
</dbReference>
<dbReference type="CDD" id="cd00082">
    <property type="entry name" value="HisKA"/>
    <property type="match status" value="1"/>
</dbReference>
<dbReference type="EMBL" id="AP010904">
    <property type="protein sequence ID" value="BAH73742.1"/>
    <property type="molecule type" value="Genomic_DNA"/>
</dbReference>
<evidence type="ECO:0000313" key="6">
    <source>
        <dbReference type="EMBL" id="BAH73742.1"/>
    </source>
</evidence>
<dbReference type="AlphaFoldDB" id="C4XGG2"/>